<protein>
    <submittedName>
        <fullName evidence="2">Uncharacterized protein</fullName>
    </submittedName>
</protein>
<feature type="compositionally biased region" description="Basic residues" evidence="1">
    <location>
        <begin position="669"/>
        <end position="678"/>
    </location>
</feature>
<keyword evidence="3" id="KW-1185">Reference proteome</keyword>
<dbReference type="PANTHER" id="PTHR40788">
    <property type="entry name" value="CLR5 DOMAIN-CONTAINING PROTEIN-RELATED"/>
    <property type="match status" value="1"/>
</dbReference>
<evidence type="ECO:0000313" key="3">
    <source>
        <dbReference type="Proteomes" id="UP000225277"/>
    </source>
</evidence>
<feature type="compositionally biased region" description="Polar residues" evidence="1">
    <location>
        <begin position="634"/>
        <end position="643"/>
    </location>
</feature>
<proteinExistence type="predicted"/>
<dbReference type="OrthoDB" id="2922289at2759"/>
<gene>
    <name evidence="2" type="ORF">RCC_06468</name>
</gene>
<feature type="compositionally biased region" description="Polar residues" evidence="1">
    <location>
        <begin position="654"/>
        <end position="665"/>
    </location>
</feature>
<accession>A0A2D3V583</accession>
<dbReference type="STRING" id="112498.A0A2D3V583"/>
<dbReference type="Proteomes" id="UP000225277">
    <property type="component" value="Unassembled WGS sequence"/>
</dbReference>
<reference evidence="2 3" key="1">
    <citation type="submission" date="2016-03" db="EMBL/GenBank/DDBJ databases">
        <authorList>
            <person name="Ploux O."/>
        </authorList>
    </citation>
    <scope>NUCLEOTIDE SEQUENCE [LARGE SCALE GENOMIC DNA]</scope>
    <source>
        <strain evidence="2 3">URUG2</strain>
    </source>
</reference>
<dbReference type="PANTHER" id="PTHR40788:SF2">
    <property type="entry name" value="CLR5 DOMAIN-CONTAINING PROTEIN"/>
    <property type="match status" value="1"/>
</dbReference>
<organism evidence="2 3">
    <name type="scientific">Ramularia collo-cygni</name>
    <dbReference type="NCBI Taxonomy" id="112498"/>
    <lineage>
        <taxon>Eukaryota</taxon>
        <taxon>Fungi</taxon>
        <taxon>Dikarya</taxon>
        <taxon>Ascomycota</taxon>
        <taxon>Pezizomycotina</taxon>
        <taxon>Dothideomycetes</taxon>
        <taxon>Dothideomycetidae</taxon>
        <taxon>Mycosphaerellales</taxon>
        <taxon>Mycosphaerellaceae</taxon>
        <taxon>Ramularia</taxon>
    </lineage>
</organism>
<name>A0A2D3V583_9PEZI</name>
<evidence type="ECO:0000313" key="2">
    <source>
        <dbReference type="EMBL" id="CZT20610.1"/>
    </source>
</evidence>
<dbReference type="GeneID" id="35601605"/>
<dbReference type="AlphaFoldDB" id="A0A2D3V583"/>
<evidence type="ECO:0000256" key="1">
    <source>
        <dbReference type="SAM" id="MobiDB-lite"/>
    </source>
</evidence>
<dbReference type="EMBL" id="FJUY01000009">
    <property type="protein sequence ID" value="CZT20610.1"/>
    <property type="molecule type" value="Genomic_DNA"/>
</dbReference>
<feature type="region of interest" description="Disordered" evidence="1">
    <location>
        <begin position="633"/>
        <end position="712"/>
    </location>
</feature>
<sequence>MRESKAKCEIFFPPAGCHDFPCPDCHGQYVHPDIQRLGKQQYAGQLTDDEAKAELDEVLHGIKEIRESLKTGLDLYGDLILAKWTKKTVAKRVLSLKSTTLLRDVPEKLDAATAASTDKFLAFEGYIWPYARWLRIKSFSEDRMRLLTLLHLRTSLPASEFAIMDSRELRVVFAAKPRNIKVELFYNKHCVSLLGENYGDLVEYDSALSHSWAIAGFPRALMLLRTQHIIMSFLAEMMLDLIHENGLEGNKKWSEMVASGFRRSGSEALWSSYTTPAFALPKHFEPRLLLDMAQSRLRLLLDEFWLMQTDAAYMHLVIRVRKASMAFDEGVSQEVRWTQLATGFVQEMYQRLQFWYIIVRECQAVCRAYDDNPVQRGGIQGHEAEKTMCVIIDDLQGRMRLLSHMLDPLLPTMRLLKSRFVTYSKGEENVGHREKPATDPTDNAERMSRAIQKFQENVQAQPGEAIVAWAFDLLEREIVRQGQSYDADERLFGYLTDIATMDEMLGMCYHNQHGHTSRSIPTDNTPQQEQAYQVQRWTKGSIKCRENWTKGLGHMMKSFHDSPWPKGRKDVGWWEKASRSRAKLAMFWQFFRDELKFGQDASEMDPKRSALKLIVFDTEPEYLAELQREKELCESNSRTSAQRSPLHPAAASHIPQTVWGSSSDEQGIVRHKKTKAKALRQAPLEVQDQTDESSTPATSSEDTDSADDMPIPVKQDSLSVFGKMYPVDGIASGSVRWQQFAQAMVDAGCIATESAGSAVLFATENGSISVHKRHPDPTVDPIMLQAIGKRAKKWLGWRGERFVLRAKGVSNKE</sequence>
<dbReference type="RefSeq" id="XP_023627499.1">
    <property type="nucleotide sequence ID" value="XM_023771731.1"/>
</dbReference>